<protein>
    <submittedName>
        <fullName evidence="3">Uncharacterized protein</fullName>
    </submittedName>
</protein>
<evidence type="ECO:0000313" key="3">
    <source>
        <dbReference type="EMBL" id="CAE8647641.1"/>
    </source>
</evidence>
<feature type="transmembrane region" description="Helical" evidence="2">
    <location>
        <begin position="50"/>
        <end position="69"/>
    </location>
</feature>
<dbReference type="EMBL" id="CAJNNW010005699">
    <property type="protein sequence ID" value="CAE8647641.1"/>
    <property type="molecule type" value="Genomic_DNA"/>
</dbReference>
<organism evidence="3 4">
    <name type="scientific">Polarella glacialis</name>
    <name type="common">Dinoflagellate</name>
    <dbReference type="NCBI Taxonomy" id="89957"/>
    <lineage>
        <taxon>Eukaryota</taxon>
        <taxon>Sar</taxon>
        <taxon>Alveolata</taxon>
        <taxon>Dinophyceae</taxon>
        <taxon>Suessiales</taxon>
        <taxon>Suessiaceae</taxon>
        <taxon>Polarella</taxon>
    </lineage>
</organism>
<evidence type="ECO:0000256" key="1">
    <source>
        <dbReference type="SAM" id="MobiDB-lite"/>
    </source>
</evidence>
<comment type="caution">
    <text evidence="3">The sequence shown here is derived from an EMBL/GenBank/DDBJ whole genome shotgun (WGS) entry which is preliminary data.</text>
</comment>
<evidence type="ECO:0000256" key="2">
    <source>
        <dbReference type="SAM" id="Phobius"/>
    </source>
</evidence>
<keyword evidence="2" id="KW-1133">Transmembrane helix</keyword>
<keyword evidence="2" id="KW-0472">Membrane</keyword>
<evidence type="ECO:0000313" key="4">
    <source>
        <dbReference type="Proteomes" id="UP000626109"/>
    </source>
</evidence>
<accession>A0A813ICJ0</accession>
<feature type="region of interest" description="Disordered" evidence="1">
    <location>
        <begin position="78"/>
        <end position="97"/>
    </location>
</feature>
<dbReference type="Proteomes" id="UP000626109">
    <property type="component" value="Unassembled WGS sequence"/>
</dbReference>
<keyword evidence="2" id="KW-0812">Transmembrane</keyword>
<gene>
    <name evidence="3" type="ORF">PGLA2088_LOCUS5859</name>
</gene>
<dbReference type="AlphaFoldDB" id="A0A813ICJ0"/>
<sequence length="128" mass="14617">MTVLLEYLDGEEILQRWDASIICLSLMTAWTGTSANLTITDHLKFCTDRFWYVVFIILAGLSIGVNTVWCSNNNNNNNKNNNNSNNNINSSNSSNNSSINRSQFWSSTMWECRHFTSMEARLRALEVP</sequence>
<name>A0A813ICJ0_POLGL</name>
<feature type="transmembrane region" description="Helical" evidence="2">
    <location>
        <begin position="19"/>
        <end position="38"/>
    </location>
</feature>
<proteinExistence type="predicted"/>
<reference evidence="3" key="1">
    <citation type="submission" date="2021-02" db="EMBL/GenBank/DDBJ databases">
        <authorList>
            <person name="Dougan E. K."/>
            <person name="Rhodes N."/>
            <person name="Thang M."/>
            <person name="Chan C."/>
        </authorList>
    </citation>
    <scope>NUCLEOTIDE SEQUENCE</scope>
</reference>